<dbReference type="GO" id="GO:0016226">
    <property type="term" value="P:iron-sulfur cluster assembly"/>
    <property type="evidence" value="ECO:0007669"/>
    <property type="project" value="InterPro"/>
</dbReference>
<dbReference type="OMA" id="CHGFQYT"/>
<evidence type="ECO:0000256" key="1">
    <source>
        <dbReference type="ARBA" id="ARBA00006718"/>
    </source>
</evidence>
<name>A0A1H6PKC0_YARLL</name>
<reference evidence="4 6" key="2">
    <citation type="submission" date="2018-07" db="EMBL/GenBank/DDBJ databases">
        <title>Draft Genome Assemblies for Five Robust Yarrowia lipolytica Strains Exhibiting High Lipid Production and Pentose Sugar Utilization and Sugar Alcohol Secretion from Undetoxified Lignocellulosic Biomass Hydrolysates.</title>
        <authorList>
            <consortium name="DOE Joint Genome Institute"/>
            <person name="Walker C."/>
            <person name="Ryu S."/>
            <person name="Na H."/>
            <person name="Zane M."/>
            <person name="LaButti K."/>
            <person name="Lipzen A."/>
            <person name="Haridas S."/>
            <person name="Barry K."/>
            <person name="Grigoriev I.V."/>
            <person name="Quarterman J."/>
            <person name="Slininger P."/>
            <person name="Dien B."/>
            <person name="Trinh C.T."/>
        </authorList>
    </citation>
    <scope>NUCLEOTIDE SEQUENCE [LARGE SCALE GENOMIC DNA]</scope>
    <source>
        <strain evidence="4 6">YB392</strain>
    </source>
</reference>
<dbReference type="EMBL" id="KZ859056">
    <property type="protein sequence ID" value="RDW23963.1"/>
    <property type="molecule type" value="Genomic_DNA"/>
</dbReference>
<dbReference type="InterPro" id="IPR016092">
    <property type="entry name" value="ATAP"/>
</dbReference>
<dbReference type="Proteomes" id="UP000182444">
    <property type="component" value="Chromosome 1E"/>
</dbReference>
<dbReference type="VEuPathDB" id="FungiDB:YALI0_E33077g"/>
<dbReference type="InterPro" id="IPR035903">
    <property type="entry name" value="HesB-like_dom_sf"/>
</dbReference>
<dbReference type="FunFam" id="2.60.300.12:FF:000011">
    <property type="entry name" value="Iron-sulfur assembly protein 2"/>
    <property type="match status" value="1"/>
</dbReference>
<dbReference type="InterPro" id="IPR000361">
    <property type="entry name" value="ATAP_core_dom"/>
</dbReference>
<dbReference type="GO" id="GO:0051539">
    <property type="term" value="F:4 iron, 4 sulfur cluster binding"/>
    <property type="evidence" value="ECO:0007669"/>
    <property type="project" value="TreeGrafter"/>
</dbReference>
<dbReference type="GO" id="GO:0005506">
    <property type="term" value="F:iron ion binding"/>
    <property type="evidence" value="ECO:0007669"/>
    <property type="project" value="TreeGrafter"/>
</dbReference>
<dbReference type="Pfam" id="PF01521">
    <property type="entry name" value="Fe-S_biosyn"/>
    <property type="match status" value="1"/>
</dbReference>
<dbReference type="EMBL" id="CP017557">
    <property type="protein sequence ID" value="AOW06322.1"/>
    <property type="molecule type" value="Genomic_DNA"/>
</dbReference>
<evidence type="ECO:0000313" key="3">
    <source>
        <dbReference type="EMBL" id="AOW06322.1"/>
    </source>
</evidence>
<comment type="similarity">
    <text evidence="1">Belongs to the HesB/IscA family.</text>
</comment>
<sequence length="184" mass="20710">MFRRLLQAKSSLRTVPRLGSPSLLTQRHFTASARRLFEFPESVPREKIEEDAVTIVNPQKDDKGRLLRLFVSDRAATRLNAISEDDKNPLLALRIEVESGGCHGFQYKLELSDVEDVDFEMDSVFEKNGARILIDKSSLEILRESNIDYTTELIGSQFKVVDSPYTVSACGCGSSFDFDESKLA</sequence>
<evidence type="ECO:0000259" key="2">
    <source>
        <dbReference type="Pfam" id="PF01521"/>
    </source>
</evidence>
<dbReference type="GO" id="GO:0005739">
    <property type="term" value="C:mitochondrion"/>
    <property type="evidence" value="ECO:0007669"/>
    <property type="project" value="TreeGrafter"/>
</dbReference>
<dbReference type="GO" id="GO:0051537">
    <property type="term" value="F:2 iron, 2 sulfur cluster binding"/>
    <property type="evidence" value="ECO:0007669"/>
    <property type="project" value="TreeGrafter"/>
</dbReference>
<dbReference type="PANTHER" id="PTHR43011">
    <property type="entry name" value="IRON-SULFUR CLUSTER ASSEMBLY 2 HOMOLOG, MITOCHONDRIAL"/>
    <property type="match status" value="1"/>
</dbReference>
<dbReference type="GeneID" id="2911625"/>
<dbReference type="eggNOG" id="KOG1119">
    <property type="taxonomic scope" value="Eukaryota"/>
</dbReference>
<dbReference type="KEGG" id="yli:2911625"/>
<evidence type="ECO:0000313" key="6">
    <source>
        <dbReference type="Proteomes" id="UP000256601"/>
    </source>
</evidence>
<evidence type="ECO:0000313" key="4">
    <source>
        <dbReference type="EMBL" id="RDW23963.1"/>
    </source>
</evidence>
<dbReference type="Gene3D" id="2.60.300.12">
    <property type="entry name" value="HesB-like domain"/>
    <property type="match status" value="1"/>
</dbReference>
<evidence type="ECO:0000313" key="5">
    <source>
        <dbReference type="Proteomes" id="UP000182444"/>
    </source>
</evidence>
<feature type="domain" description="Core" evidence="2">
    <location>
        <begin position="69"/>
        <end position="173"/>
    </location>
</feature>
<dbReference type="VEuPathDB" id="FungiDB:YALI1_E39243g"/>
<dbReference type="RefSeq" id="XP_504712.1">
    <property type="nucleotide sequence ID" value="XM_504712.1"/>
</dbReference>
<gene>
    <name evidence="4" type="ORF">B0I71DRAFT_135095</name>
    <name evidence="3" type="ORF">YALI1_E39243g</name>
</gene>
<dbReference type="SUPFAM" id="SSF89360">
    <property type="entry name" value="HesB-like domain"/>
    <property type="match status" value="1"/>
</dbReference>
<protein>
    <recommendedName>
        <fullName evidence="2">Core domain-containing protein</fullName>
    </recommendedName>
</protein>
<dbReference type="PANTHER" id="PTHR43011:SF1">
    <property type="entry name" value="IRON-SULFUR CLUSTER ASSEMBLY 2 HOMOLOG, MITOCHONDRIAL"/>
    <property type="match status" value="1"/>
</dbReference>
<dbReference type="Proteomes" id="UP000256601">
    <property type="component" value="Unassembled WGS sequence"/>
</dbReference>
<dbReference type="AlphaFoldDB" id="A0A1H6PKC0"/>
<proteinExistence type="inferred from homology"/>
<organism evidence="3 5">
    <name type="scientific">Yarrowia lipolytica</name>
    <name type="common">Candida lipolytica</name>
    <dbReference type="NCBI Taxonomy" id="4952"/>
    <lineage>
        <taxon>Eukaryota</taxon>
        <taxon>Fungi</taxon>
        <taxon>Dikarya</taxon>
        <taxon>Ascomycota</taxon>
        <taxon>Saccharomycotina</taxon>
        <taxon>Dipodascomycetes</taxon>
        <taxon>Dipodascales</taxon>
        <taxon>Dipodascales incertae sedis</taxon>
        <taxon>Yarrowia</taxon>
    </lineage>
</organism>
<dbReference type="OrthoDB" id="1938621at2759"/>
<accession>A0A1H6PKC0</accession>
<dbReference type="NCBIfam" id="TIGR00049">
    <property type="entry name" value="iron-sulfur cluster assembly accessory protein"/>
    <property type="match status" value="1"/>
</dbReference>
<reference evidence="3 5" key="1">
    <citation type="journal article" date="2016" name="PLoS ONE">
        <title>Sequence Assembly of Yarrowia lipolytica Strain W29/CLIB89 Shows Transposable Element Diversity.</title>
        <authorList>
            <person name="Magnan C."/>
            <person name="Yu J."/>
            <person name="Chang I."/>
            <person name="Jahn E."/>
            <person name="Kanomata Y."/>
            <person name="Wu J."/>
            <person name="Zeller M."/>
            <person name="Oakes M."/>
            <person name="Baldi P."/>
            <person name="Sandmeyer S."/>
        </authorList>
    </citation>
    <scope>NUCLEOTIDE SEQUENCE [LARGE SCALE GENOMIC DNA]</scope>
    <source>
        <strain evidence="3">CLIB89</strain>
        <strain evidence="5">CLIB89(W29)</strain>
    </source>
</reference>